<sequence length="183" mass="20368">MWETQLALTGAAIAALFTARWLSSRLLDRIGLQKQVANHRLLVVKRFFGLLQLIVTVMLVCIIWGVDYAELMILFSSAFAVIGVALFAQWSILSNITGSIIIFFAFPYRIGDRIRVLDKDDDITGIITEIGLFHLHIRCDNGEVIHYPNNLILQKAVRKLSATPATPATPEPPALPNNQDSIV</sequence>
<feature type="region of interest" description="Disordered" evidence="6">
    <location>
        <begin position="163"/>
        <end position="183"/>
    </location>
</feature>
<dbReference type="InterPro" id="IPR045275">
    <property type="entry name" value="MscS_archaea/bacteria_type"/>
</dbReference>
<dbReference type="EMBL" id="PYGI01000013">
    <property type="protein sequence ID" value="PSL13252.1"/>
    <property type="molecule type" value="Genomic_DNA"/>
</dbReference>
<dbReference type="AlphaFoldDB" id="A0A2P8EUX6"/>
<feature type="transmembrane region" description="Helical" evidence="5">
    <location>
        <begin position="6"/>
        <end position="27"/>
    </location>
</feature>
<comment type="subcellular location">
    <subcellularLocation>
        <location evidence="5">Cell inner membrane</location>
        <topology evidence="5">Multi-pass membrane protein</topology>
    </subcellularLocation>
    <subcellularLocation>
        <location evidence="1">Membrane</location>
    </subcellularLocation>
</comment>
<comment type="function">
    <text evidence="5">Mechanosensitive channel that participates in the regulation of osmotic pressure changes within the cell, opening in response to stretch forces in the membrane lipid bilayer, without the need for other proteins. Contributes to normal resistance to hypoosmotic shock. Forms an ion channel of 1.0 nanosiemens conductance with a slight preference for anions.</text>
</comment>
<comment type="subunit">
    <text evidence="5">Homoheptamer.</text>
</comment>
<keyword evidence="4 5" id="KW-0472">Membrane</keyword>
<keyword evidence="3 5" id="KW-1133">Transmembrane helix</keyword>
<dbReference type="InterPro" id="IPR023408">
    <property type="entry name" value="MscS_beta-dom_sf"/>
</dbReference>
<evidence type="ECO:0000256" key="4">
    <source>
        <dbReference type="ARBA" id="ARBA00023136"/>
    </source>
</evidence>
<keyword evidence="5" id="KW-0407">Ion channel</keyword>
<feature type="domain" description="Mechanosensitive ion channel MscS" evidence="7">
    <location>
        <begin position="92"/>
        <end position="157"/>
    </location>
</feature>
<dbReference type="GO" id="GO:0008381">
    <property type="term" value="F:mechanosensitive monoatomic ion channel activity"/>
    <property type="evidence" value="ECO:0007669"/>
    <property type="project" value="InterPro"/>
</dbReference>
<keyword evidence="5" id="KW-0813">Transport</keyword>
<evidence type="ECO:0000256" key="3">
    <source>
        <dbReference type="ARBA" id="ARBA00022989"/>
    </source>
</evidence>
<keyword evidence="2 5" id="KW-0812">Transmembrane</keyword>
<gene>
    <name evidence="8" type="ORF">CLV44_11390</name>
</gene>
<evidence type="ECO:0000259" key="7">
    <source>
        <dbReference type="Pfam" id="PF00924"/>
    </source>
</evidence>
<protein>
    <recommendedName>
        <fullName evidence="5">Small-conductance mechanosensitive channel</fullName>
    </recommendedName>
</protein>
<comment type="caution">
    <text evidence="8">The sequence shown here is derived from an EMBL/GenBank/DDBJ whole genome shotgun (WGS) entry which is preliminary data.</text>
</comment>
<evidence type="ECO:0000256" key="5">
    <source>
        <dbReference type="RuleBase" id="RU369025"/>
    </source>
</evidence>
<keyword evidence="5" id="KW-0997">Cell inner membrane</keyword>
<keyword evidence="5" id="KW-0406">Ion transport</keyword>
<feature type="transmembrane region" description="Helical" evidence="5">
    <location>
        <begin position="78"/>
        <end position="106"/>
    </location>
</feature>
<accession>A0A2P8EUX6</accession>
<dbReference type="InterPro" id="IPR006685">
    <property type="entry name" value="MscS_channel_2nd"/>
</dbReference>
<keyword evidence="9" id="KW-1185">Reference proteome</keyword>
<keyword evidence="5" id="KW-1003">Cell membrane</keyword>
<dbReference type="RefSeq" id="WP_106592035.1">
    <property type="nucleotide sequence ID" value="NZ_PYGI01000013.1"/>
</dbReference>
<comment type="caution">
    <text evidence="5">Lacks conserved residue(s) required for the propagation of feature annotation.</text>
</comment>
<reference evidence="8 9" key="1">
    <citation type="submission" date="2018-03" db="EMBL/GenBank/DDBJ databases">
        <title>Genomic Encyclopedia of Archaeal and Bacterial Type Strains, Phase II (KMG-II): from individual species to whole genera.</title>
        <authorList>
            <person name="Goeker M."/>
        </authorList>
    </citation>
    <scope>NUCLEOTIDE SEQUENCE [LARGE SCALE GENOMIC DNA]</scope>
    <source>
        <strain evidence="8 9">DSM 17586</strain>
    </source>
</reference>
<name>A0A2P8EUX6_9GAMM</name>
<dbReference type="Proteomes" id="UP000242133">
    <property type="component" value="Unassembled WGS sequence"/>
</dbReference>
<evidence type="ECO:0000256" key="1">
    <source>
        <dbReference type="ARBA" id="ARBA00004370"/>
    </source>
</evidence>
<dbReference type="Gene3D" id="2.30.30.60">
    <property type="match status" value="1"/>
</dbReference>
<proteinExistence type="inferred from homology"/>
<comment type="similarity">
    <text evidence="5">Belongs to the MscS (TC 1.A.23) family.</text>
</comment>
<dbReference type="PANTHER" id="PTHR30221">
    <property type="entry name" value="SMALL-CONDUCTANCE MECHANOSENSITIVE CHANNEL"/>
    <property type="match status" value="1"/>
</dbReference>
<evidence type="ECO:0000256" key="2">
    <source>
        <dbReference type="ARBA" id="ARBA00022692"/>
    </source>
</evidence>
<dbReference type="GO" id="GO:0005886">
    <property type="term" value="C:plasma membrane"/>
    <property type="evidence" value="ECO:0007669"/>
    <property type="project" value="UniProtKB-SubCell"/>
</dbReference>
<dbReference type="OrthoDB" id="5705501at2"/>
<dbReference type="InterPro" id="IPR010920">
    <property type="entry name" value="LSM_dom_sf"/>
</dbReference>
<evidence type="ECO:0000313" key="9">
    <source>
        <dbReference type="Proteomes" id="UP000242133"/>
    </source>
</evidence>
<organism evidence="8 9">
    <name type="scientific">Marinobacterium halophilum</name>
    <dbReference type="NCBI Taxonomy" id="267374"/>
    <lineage>
        <taxon>Bacteria</taxon>
        <taxon>Pseudomonadati</taxon>
        <taxon>Pseudomonadota</taxon>
        <taxon>Gammaproteobacteria</taxon>
        <taxon>Oceanospirillales</taxon>
        <taxon>Oceanospirillaceae</taxon>
        <taxon>Marinobacterium</taxon>
    </lineage>
</organism>
<dbReference type="PANTHER" id="PTHR30221:SF8">
    <property type="entry name" value="SMALL-CONDUCTANCE MECHANOSENSITIVE CHANNEL"/>
    <property type="match status" value="1"/>
</dbReference>
<dbReference type="SUPFAM" id="SSF50182">
    <property type="entry name" value="Sm-like ribonucleoproteins"/>
    <property type="match status" value="1"/>
</dbReference>
<evidence type="ECO:0000256" key="6">
    <source>
        <dbReference type="SAM" id="MobiDB-lite"/>
    </source>
</evidence>
<evidence type="ECO:0000313" key="8">
    <source>
        <dbReference type="EMBL" id="PSL13252.1"/>
    </source>
</evidence>
<feature type="transmembrane region" description="Helical" evidence="5">
    <location>
        <begin position="47"/>
        <end position="66"/>
    </location>
</feature>
<dbReference type="Pfam" id="PF00924">
    <property type="entry name" value="MS_channel_2nd"/>
    <property type="match status" value="1"/>
</dbReference>